<dbReference type="AlphaFoldDB" id="D0Z322"/>
<evidence type="ECO:0000313" key="2">
    <source>
        <dbReference type="Proteomes" id="UP000003579"/>
    </source>
</evidence>
<accession>D0Z322</accession>
<dbReference type="Proteomes" id="UP000003579">
    <property type="component" value="Unassembled WGS sequence"/>
</dbReference>
<sequence>MRLLFLSICLMIDENIGRFPIGSIIKKNITAAERVSIAYPK</sequence>
<gene>
    <name evidence="1" type="ORF">VDA_000823</name>
</gene>
<name>D0Z322_PHODD</name>
<protein>
    <submittedName>
        <fullName evidence="1">Uncharacterized protein</fullName>
    </submittedName>
</protein>
<keyword evidence="2" id="KW-1185">Reference proteome</keyword>
<evidence type="ECO:0000313" key="1">
    <source>
        <dbReference type="EMBL" id="EEZ39803.1"/>
    </source>
</evidence>
<organism evidence="1 2">
    <name type="scientific">Photobacterium damselae subsp. damselae CIP 102761</name>
    <dbReference type="NCBI Taxonomy" id="675817"/>
    <lineage>
        <taxon>Bacteria</taxon>
        <taxon>Pseudomonadati</taxon>
        <taxon>Pseudomonadota</taxon>
        <taxon>Gammaproteobacteria</taxon>
        <taxon>Vibrionales</taxon>
        <taxon>Vibrionaceae</taxon>
        <taxon>Photobacterium</taxon>
    </lineage>
</organism>
<reference evidence="1 2" key="1">
    <citation type="submission" date="2009-11" db="EMBL/GenBank/DDBJ databases">
        <authorList>
            <consortium name="Los Alamos National Laboratory (LANL)"/>
            <consortium name="National Microbial Pathogen Data Resource (NMPDR)"/>
            <person name="Munk A.C."/>
            <person name="Tapia R."/>
            <person name="Green L."/>
            <person name="Rogers Y."/>
            <person name="Detter J.C."/>
            <person name="Bruce D."/>
            <person name="Brettin T.S."/>
            <person name="Colwell R."/>
            <person name="Huq A."/>
            <person name="Grim C.J."/>
            <person name="Hasan N.A."/>
            <person name="Vonstein V."/>
            <person name="Bartels D."/>
        </authorList>
    </citation>
    <scope>NUCLEOTIDE SEQUENCE [LARGE SCALE GENOMIC DNA]</scope>
    <source>
        <strain evidence="1 2">CIP 102761</strain>
    </source>
</reference>
<proteinExistence type="predicted"/>
<dbReference type="EMBL" id="ADBS01000002">
    <property type="protein sequence ID" value="EEZ39803.1"/>
    <property type="molecule type" value="Genomic_DNA"/>
</dbReference>